<dbReference type="PANTHER" id="PTHR13962">
    <property type="entry name" value="FORKHEAD BOX PROTEIN N3-LIKE PROTEIN-RELATED"/>
    <property type="match status" value="1"/>
</dbReference>
<keyword evidence="4" id="KW-0804">Transcription</keyword>
<dbReference type="InterPro" id="IPR030456">
    <property type="entry name" value="TF_fork_head_CS_2"/>
</dbReference>
<dbReference type="GO" id="GO:0000987">
    <property type="term" value="F:cis-regulatory region sequence-specific DNA binding"/>
    <property type="evidence" value="ECO:0007669"/>
    <property type="project" value="TreeGrafter"/>
</dbReference>
<keyword evidence="10" id="KW-1185">Reference proteome</keyword>
<dbReference type="PANTHER" id="PTHR13962:SF17">
    <property type="entry name" value="FORKHEAD BOX PROTEIN N4"/>
    <property type="match status" value="1"/>
</dbReference>
<dbReference type="InterPro" id="IPR036390">
    <property type="entry name" value="WH_DNA-bd_sf"/>
</dbReference>
<feature type="coiled-coil region" evidence="7">
    <location>
        <begin position="145"/>
        <end position="172"/>
    </location>
</feature>
<accession>A0A3S4QPJ6</accession>
<dbReference type="PROSITE" id="PS00658">
    <property type="entry name" value="FORK_HEAD_2"/>
    <property type="match status" value="1"/>
</dbReference>
<keyword evidence="3 6" id="KW-0238">DNA-binding</keyword>
<dbReference type="InterPro" id="IPR036388">
    <property type="entry name" value="WH-like_DNA-bd_sf"/>
</dbReference>
<protein>
    <submittedName>
        <fullName evidence="9">Whn transcription factor-like protein</fullName>
    </submittedName>
</protein>
<evidence type="ECO:0000256" key="3">
    <source>
        <dbReference type="ARBA" id="ARBA00023125"/>
    </source>
</evidence>
<evidence type="ECO:0000256" key="7">
    <source>
        <dbReference type="SAM" id="Coils"/>
    </source>
</evidence>
<evidence type="ECO:0000256" key="1">
    <source>
        <dbReference type="ARBA" id="ARBA00004123"/>
    </source>
</evidence>
<dbReference type="Proteomes" id="UP000285301">
    <property type="component" value="Unassembled WGS sequence"/>
</dbReference>
<evidence type="ECO:0000313" key="9">
    <source>
        <dbReference type="EMBL" id="RWS06117.1"/>
    </source>
</evidence>
<proteinExistence type="predicted"/>
<evidence type="ECO:0000256" key="5">
    <source>
        <dbReference type="ARBA" id="ARBA00023242"/>
    </source>
</evidence>
<dbReference type="SMART" id="SM00339">
    <property type="entry name" value="FH"/>
    <property type="match status" value="1"/>
</dbReference>
<dbReference type="EMBL" id="NCKU01004332">
    <property type="protein sequence ID" value="RWS06117.1"/>
    <property type="molecule type" value="Genomic_DNA"/>
</dbReference>
<comment type="caution">
    <text evidence="9">The sequence shown here is derived from an EMBL/GenBank/DDBJ whole genome shotgun (WGS) entry which is preliminary data.</text>
</comment>
<dbReference type="PRINTS" id="PR00053">
    <property type="entry name" value="FORKHEAD"/>
</dbReference>
<gene>
    <name evidence="9" type="ORF">B4U79_05719</name>
</gene>
<dbReference type="InterPro" id="IPR047119">
    <property type="entry name" value="FOXN2/3-like"/>
</dbReference>
<feature type="non-terminal residue" evidence="9">
    <location>
        <position position="316"/>
    </location>
</feature>
<dbReference type="AlphaFoldDB" id="A0A3S4QPJ6"/>
<keyword evidence="2" id="KW-0805">Transcription regulation</keyword>
<feature type="DNA-binding region" description="Fork-head" evidence="6">
    <location>
        <begin position="211"/>
        <end position="286"/>
    </location>
</feature>
<dbReference type="CDD" id="cd00059">
    <property type="entry name" value="FH_FOX"/>
    <property type="match status" value="1"/>
</dbReference>
<comment type="subcellular location">
    <subcellularLocation>
        <location evidence="1 6">Nucleus</location>
    </subcellularLocation>
</comment>
<dbReference type="SUPFAM" id="SSF46785">
    <property type="entry name" value="Winged helix' DNA-binding domain"/>
    <property type="match status" value="1"/>
</dbReference>
<dbReference type="GO" id="GO:0005634">
    <property type="term" value="C:nucleus"/>
    <property type="evidence" value="ECO:0007669"/>
    <property type="project" value="UniProtKB-SubCell"/>
</dbReference>
<evidence type="ECO:0000256" key="2">
    <source>
        <dbReference type="ARBA" id="ARBA00023015"/>
    </source>
</evidence>
<keyword evidence="5 6" id="KW-0539">Nucleus</keyword>
<name>A0A3S4QPJ6_9ACAR</name>
<dbReference type="PROSITE" id="PS50039">
    <property type="entry name" value="FORK_HEAD_3"/>
    <property type="match status" value="1"/>
</dbReference>
<dbReference type="STRING" id="1965070.A0A3S4QPJ6"/>
<dbReference type="Gene3D" id="1.10.10.10">
    <property type="entry name" value="Winged helix-like DNA-binding domain superfamily/Winged helix DNA-binding domain"/>
    <property type="match status" value="1"/>
</dbReference>
<evidence type="ECO:0000256" key="4">
    <source>
        <dbReference type="ARBA" id="ARBA00023163"/>
    </source>
</evidence>
<feature type="domain" description="Fork-head" evidence="8">
    <location>
        <begin position="211"/>
        <end position="286"/>
    </location>
</feature>
<evidence type="ECO:0000256" key="6">
    <source>
        <dbReference type="PROSITE-ProRule" id="PRU00089"/>
    </source>
</evidence>
<evidence type="ECO:0000259" key="8">
    <source>
        <dbReference type="PROSITE" id="PS50039"/>
    </source>
</evidence>
<dbReference type="GO" id="GO:0003700">
    <property type="term" value="F:DNA-binding transcription factor activity"/>
    <property type="evidence" value="ECO:0007669"/>
    <property type="project" value="InterPro"/>
</dbReference>
<organism evidence="9 10">
    <name type="scientific">Dinothrombium tinctorium</name>
    <dbReference type="NCBI Taxonomy" id="1965070"/>
    <lineage>
        <taxon>Eukaryota</taxon>
        <taxon>Metazoa</taxon>
        <taxon>Ecdysozoa</taxon>
        <taxon>Arthropoda</taxon>
        <taxon>Chelicerata</taxon>
        <taxon>Arachnida</taxon>
        <taxon>Acari</taxon>
        <taxon>Acariformes</taxon>
        <taxon>Trombidiformes</taxon>
        <taxon>Prostigmata</taxon>
        <taxon>Anystina</taxon>
        <taxon>Parasitengona</taxon>
        <taxon>Trombidioidea</taxon>
        <taxon>Trombidiidae</taxon>
        <taxon>Dinothrombium</taxon>
    </lineage>
</organism>
<dbReference type="OrthoDB" id="691130at2759"/>
<dbReference type="Pfam" id="PF00250">
    <property type="entry name" value="Forkhead"/>
    <property type="match status" value="1"/>
</dbReference>
<dbReference type="InterPro" id="IPR001766">
    <property type="entry name" value="Fork_head_dom"/>
</dbReference>
<reference evidence="9 10" key="1">
    <citation type="journal article" date="2018" name="Gigascience">
        <title>Genomes of trombidid mites reveal novel predicted allergens and laterally-transferred genes associated with secondary metabolism.</title>
        <authorList>
            <person name="Dong X."/>
            <person name="Chaisiri K."/>
            <person name="Xia D."/>
            <person name="Armstrong S.D."/>
            <person name="Fang Y."/>
            <person name="Donnelly M.J."/>
            <person name="Kadowaki T."/>
            <person name="McGarry J.W."/>
            <person name="Darby A.C."/>
            <person name="Makepeace B.L."/>
        </authorList>
    </citation>
    <scope>NUCLEOTIDE SEQUENCE [LARGE SCALE GENOMIC DNA]</scope>
    <source>
        <strain evidence="9">UoL-WK</strain>
    </source>
</reference>
<evidence type="ECO:0000313" key="10">
    <source>
        <dbReference type="Proteomes" id="UP000285301"/>
    </source>
</evidence>
<keyword evidence="7" id="KW-0175">Coiled coil</keyword>
<sequence length="316" mass="36966">MVDWKEIEFENELFIDKNGAYTCVSPTKEFNEFIEIEALHDKNIDPFLSDASTLYLHLNECNQTSQSSQVNVLQESLLNNNIVNEEMMQLSPIISKEFAYDLLSNNFEILADFCSPKSLNYTVNQFEERSGQSLDKHGALSENVSTTEETKIKALSEESEEKENQNEVFVLKIFGVENQRYFQILQRAENKIHEYKEFELLYTPLNNVYRKPPFTYIALIYFALKLSKNHCLSVADIYDFICVCFPYFLTAKRNWKNSIRHSLSISKYFEKTEWHRTAKKGFVWTFVKENLTNLEIILKKQCLTDLTQLHHCASCA</sequence>